<evidence type="ECO:0000256" key="1">
    <source>
        <dbReference type="ARBA" id="ARBA00004496"/>
    </source>
</evidence>
<feature type="compositionally biased region" description="Basic residues" evidence="6">
    <location>
        <begin position="295"/>
        <end position="306"/>
    </location>
</feature>
<feature type="region of interest" description="Disordered" evidence="6">
    <location>
        <begin position="1131"/>
        <end position="1153"/>
    </location>
</feature>
<feature type="compositionally biased region" description="Polar residues" evidence="6">
    <location>
        <begin position="971"/>
        <end position="993"/>
    </location>
</feature>
<keyword evidence="2" id="KW-0963">Cytoplasm</keyword>
<keyword evidence="8" id="KW-0132">Cell division</keyword>
<feature type="compositionally biased region" description="Gly residues" evidence="6">
    <location>
        <begin position="177"/>
        <end position="213"/>
    </location>
</feature>
<dbReference type="SMART" id="SM00513">
    <property type="entry name" value="SAP"/>
    <property type="match status" value="1"/>
</dbReference>
<organism evidence="8">
    <name type="scientific">Anopheles triannulatus</name>
    <dbReference type="NCBI Taxonomy" id="58253"/>
    <lineage>
        <taxon>Eukaryota</taxon>
        <taxon>Metazoa</taxon>
        <taxon>Ecdysozoa</taxon>
        <taxon>Arthropoda</taxon>
        <taxon>Hexapoda</taxon>
        <taxon>Insecta</taxon>
        <taxon>Pterygota</taxon>
        <taxon>Neoptera</taxon>
        <taxon>Endopterygota</taxon>
        <taxon>Diptera</taxon>
        <taxon>Nematocera</taxon>
        <taxon>Culicoidea</taxon>
        <taxon>Culicidae</taxon>
        <taxon>Anophelinae</taxon>
        <taxon>Anopheles</taxon>
    </lineage>
</organism>
<dbReference type="PANTHER" id="PTHR14304">
    <property type="entry name" value="CELL DIVISION CYCLE AND APOPTOSIS REGULATOR PROTEIN"/>
    <property type="match status" value="1"/>
</dbReference>
<evidence type="ECO:0000256" key="6">
    <source>
        <dbReference type="SAM" id="MobiDB-lite"/>
    </source>
</evidence>
<dbReference type="Gene3D" id="1.10.720.30">
    <property type="entry name" value="SAP domain"/>
    <property type="match status" value="1"/>
</dbReference>
<evidence type="ECO:0000256" key="2">
    <source>
        <dbReference type="ARBA" id="ARBA00022490"/>
    </source>
</evidence>
<evidence type="ECO:0000313" key="8">
    <source>
        <dbReference type="EMBL" id="MBW37106.1"/>
    </source>
</evidence>
<dbReference type="PROSITE" id="PS50800">
    <property type="entry name" value="SAP"/>
    <property type="match status" value="1"/>
</dbReference>
<feature type="region of interest" description="Disordered" evidence="6">
    <location>
        <begin position="1193"/>
        <end position="1215"/>
    </location>
</feature>
<dbReference type="GO" id="GO:0005634">
    <property type="term" value="C:nucleus"/>
    <property type="evidence" value="ECO:0007669"/>
    <property type="project" value="TreeGrafter"/>
</dbReference>
<dbReference type="GO" id="GO:0005737">
    <property type="term" value="C:cytoplasm"/>
    <property type="evidence" value="ECO:0007669"/>
    <property type="project" value="UniProtKB-SubCell"/>
</dbReference>
<feature type="compositionally biased region" description="Low complexity" evidence="6">
    <location>
        <begin position="81"/>
        <end position="97"/>
    </location>
</feature>
<dbReference type="EMBL" id="GGFK01003785">
    <property type="protein sequence ID" value="MBW37106.1"/>
    <property type="molecule type" value="Transcribed_RNA"/>
</dbReference>
<evidence type="ECO:0000259" key="7">
    <source>
        <dbReference type="PROSITE" id="PS50800"/>
    </source>
</evidence>
<dbReference type="InterPro" id="IPR025954">
    <property type="entry name" value="DBC1/CARP1_inactive_NUDIX"/>
</dbReference>
<feature type="compositionally biased region" description="Polar residues" evidence="6">
    <location>
        <begin position="1395"/>
        <end position="1404"/>
    </location>
</feature>
<feature type="compositionally biased region" description="Basic and acidic residues" evidence="6">
    <location>
        <begin position="1379"/>
        <end position="1390"/>
    </location>
</feature>
<dbReference type="InterPro" id="IPR036361">
    <property type="entry name" value="SAP_dom_sf"/>
</dbReference>
<evidence type="ECO:0000256" key="3">
    <source>
        <dbReference type="ARBA" id="ARBA00022553"/>
    </source>
</evidence>
<feature type="compositionally biased region" description="Basic and acidic residues" evidence="6">
    <location>
        <begin position="1331"/>
        <end position="1371"/>
    </location>
</feature>
<feature type="region of interest" description="Disordered" evidence="6">
    <location>
        <begin position="1318"/>
        <end position="1414"/>
    </location>
</feature>
<feature type="compositionally biased region" description="Polar residues" evidence="6">
    <location>
        <begin position="587"/>
        <end position="613"/>
    </location>
</feature>
<keyword evidence="8" id="KW-0131">Cell cycle</keyword>
<dbReference type="InterPro" id="IPR003034">
    <property type="entry name" value="SAP_dom"/>
</dbReference>
<dbReference type="SUPFAM" id="SSF68906">
    <property type="entry name" value="SAP domain"/>
    <property type="match status" value="1"/>
</dbReference>
<sequence>MAFNQKNPPWQRNANHQGLTNMQTIVSFPQAQPVYNPNIGLQQQQNISILPPMGMQQQQLYSHTVQYPAARTINAIGFQNQPQSQPAQAPVNQQNASKFNSSNRTYSGTGMVTKLQGEVGFIDDEVFFHKNVCVKGLIPKEGDRVLFDASYNSNMPFKWNASRVQLLLHTGGNSSTSGGGPVGGSSSISGGGLVGGSGGGGGHMNTSGRGGTHGPIYNPVAMGSSDVNRTRNRYSPPYKSPERQSHHRSSNARAKEEFDEPDRRRRREDRDTDRPYREKQRERSNEHRDKERSPRRTSPKRRRLRSVPRYMVQVPKHLLTIKCADILEMRRRYSNMYIPSDFFNTDIRWTESFLPNQPFSIRSPCQFHIMHKDVDPPNELALVDGSLDPADADYLYSAKVMLMSTPPMEEFYEKCVPKGEDRFDEERDYLHPTRLISFLVGTRGKNETMAIGGPWSPSLDGLDPHSDPAVLIRTAVRTCRALTGIDLSMCSHWYRFVELYYRRSETQHKGRLIPPRVETVVIFLPDVRSCLPTRLEWEQIRLNYQASLSRVINSSSSVSSAVESTNQGVVKAKSQDDMAVAVVSPAPSHQTSPVPITPSQPASTTNLKLSTAAGTDDGVAPSTTSAASADMNPTSAATTAVAGTAAEEATTLQDTEAGEETGSTVAVAAETAAAEATSSAALLTIVSSSQASQTAEVQAAKAEQLGTTLDSSIMDGSEQKHALGDNVLDILAEYKKMKVVELKAQLSSRNLPTDGVKAVLLSRLSDAVIKEQQVQLIEPQDKSYSEDDTMQSSPPTNLLPAEEILVTAEEAAAVIEALESPEFKQSSSPGQPAATSDGAIKLEITDNSAMEEKRKEVAAVAETISKHTPPVKKIKLSDKDCQMLERRHYLPEKPHIIVHPSRTAKSGKFDCSVISLSVLLDYRPEDTKEYSFEVALFAELFNDMLARDFGFNIYKELCAMPVKKENDSVKKGSTNAAVESGSIKESLSESGKSNGDDSKTATAVTSGCIEKVEDSKKGSTEEREGRKRNLSRHGETDESRNTTGKEKGRVTSINSELLLSFLYFDVTHCGYIFEKDVEDIIYTIGLNLSRSQIRKIVSNATVRDTLHYRKLAEKTITTSCTVEVGVNVTDEDSNKTKNSTGDPTSVPDTTDLNSSKRIDMDAFLAKIARGNTDYQLQLKESLTKIVHAIDDHNIDNSNTKQPIEGTHEPSSGMQKQSGFVEHNGSIIDVAKLLNQLKRTGIAFENTEQMLEELQKQNAELIACNARNNIKIKELQADSKSLSRKLSDAEQNVRDLSKKNTEYYSTLNAVYDRVGSIVHKHDRKRASSNASLKRESSKEKTSRSISSRVKDSPAEIKKEEEGKQKEKIREKSGLTGSVVGRKEETEDEKQIGEAGMSTQTPNVENNDAGGKKEKQ</sequence>
<dbReference type="Pfam" id="PF14444">
    <property type="entry name" value="S1-like"/>
    <property type="match status" value="1"/>
</dbReference>
<reference evidence="8" key="1">
    <citation type="submission" date="2018-01" db="EMBL/GenBank/DDBJ databases">
        <title>An insight into the sialome of Amazonian anophelines.</title>
        <authorList>
            <person name="Ribeiro J.M."/>
            <person name="Scarpassa V."/>
            <person name="Calvo E."/>
        </authorList>
    </citation>
    <scope>NUCLEOTIDE SEQUENCE</scope>
    <source>
        <tissue evidence="8">Salivary glands</tissue>
    </source>
</reference>
<feature type="coiled-coil region" evidence="5">
    <location>
        <begin position="1236"/>
        <end position="1298"/>
    </location>
</feature>
<feature type="compositionally biased region" description="Basic and acidic residues" evidence="6">
    <location>
        <begin position="268"/>
        <end position="294"/>
    </location>
</feature>
<feature type="region of interest" description="Disordered" evidence="6">
    <location>
        <begin position="584"/>
        <end position="661"/>
    </location>
</feature>
<dbReference type="GO" id="GO:0006355">
    <property type="term" value="P:regulation of DNA-templated transcription"/>
    <property type="evidence" value="ECO:0007669"/>
    <property type="project" value="InterPro"/>
</dbReference>
<keyword evidence="4 5" id="KW-0175">Coiled coil</keyword>
<protein>
    <submittedName>
        <fullName evidence="8">Putative cell division cycle and apoptosis regulator protein 1</fullName>
    </submittedName>
</protein>
<accession>A0A2M4A8H9</accession>
<dbReference type="InterPro" id="IPR025224">
    <property type="entry name" value="CCAR1/CCAR2"/>
</dbReference>
<dbReference type="InterPro" id="IPR025223">
    <property type="entry name" value="S1-like_RNA-bd_dom"/>
</dbReference>
<feature type="compositionally biased region" description="Low complexity" evidence="6">
    <location>
        <begin position="634"/>
        <end position="651"/>
    </location>
</feature>
<dbReference type="Pfam" id="PF19256">
    <property type="entry name" value="LAIKA"/>
    <property type="match status" value="1"/>
</dbReference>
<keyword evidence="3" id="KW-0597">Phosphoprotein</keyword>
<feature type="compositionally biased region" description="Polar residues" evidence="6">
    <location>
        <begin position="621"/>
        <end position="633"/>
    </location>
</feature>
<dbReference type="InterPro" id="IPR045353">
    <property type="entry name" value="LAIKA"/>
</dbReference>
<feature type="compositionally biased region" description="Basic and acidic residues" evidence="6">
    <location>
        <begin position="1010"/>
        <end position="1048"/>
    </location>
</feature>
<feature type="region of interest" description="Disordered" evidence="6">
    <location>
        <begin position="172"/>
        <end position="308"/>
    </location>
</feature>
<feature type="region of interest" description="Disordered" evidence="6">
    <location>
        <begin position="965"/>
        <end position="1048"/>
    </location>
</feature>
<dbReference type="PANTHER" id="PTHR14304:SF11">
    <property type="entry name" value="SAP DOMAIN-CONTAINING PROTEIN"/>
    <property type="match status" value="1"/>
</dbReference>
<evidence type="ECO:0000256" key="4">
    <source>
        <dbReference type="ARBA" id="ARBA00023054"/>
    </source>
</evidence>
<feature type="region of interest" description="Disordered" evidence="6">
    <location>
        <begin position="81"/>
        <end position="103"/>
    </location>
</feature>
<evidence type="ECO:0000256" key="5">
    <source>
        <dbReference type="SAM" id="Coils"/>
    </source>
</evidence>
<comment type="subcellular location">
    <subcellularLocation>
        <location evidence="1">Cytoplasm</location>
    </subcellularLocation>
</comment>
<name>A0A2M4A8H9_9DIPT</name>
<feature type="domain" description="SAP" evidence="7">
    <location>
        <begin position="734"/>
        <end position="768"/>
    </location>
</feature>
<feature type="compositionally biased region" description="Polar residues" evidence="6">
    <location>
        <begin position="1136"/>
        <end position="1153"/>
    </location>
</feature>
<proteinExistence type="predicted"/>
<dbReference type="Pfam" id="PF14443">
    <property type="entry name" value="DBC1"/>
    <property type="match status" value="1"/>
</dbReference>
<dbReference type="Pfam" id="PF02037">
    <property type="entry name" value="SAP"/>
    <property type="match status" value="1"/>
</dbReference>
<dbReference type="SMART" id="SM01122">
    <property type="entry name" value="DBC1"/>
    <property type="match status" value="1"/>
</dbReference>
<dbReference type="GO" id="GO:0051301">
    <property type="term" value="P:cell division"/>
    <property type="evidence" value="ECO:0007669"/>
    <property type="project" value="UniProtKB-KW"/>
</dbReference>